<reference evidence="6" key="1">
    <citation type="submission" date="2016-10" db="EMBL/GenBank/DDBJ databases">
        <authorList>
            <person name="Varghese N."/>
            <person name="Submissions S."/>
        </authorList>
    </citation>
    <scope>NUCLEOTIDE SEQUENCE [LARGE SCALE GENOMIC DNA]</scope>
    <source>
        <strain evidence="6">DSM 26348</strain>
    </source>
</reference>
<keyword evidence="6" id="KW-1185">Reference proteome</keyword>
<feature type="domain" description="HTH luxR-type" evidence="4">
    <location>
        <begin position="158"/>
        <end position="223"/>
    </location>
</feature>
<dbReference type="InterPro" id="IPR000792">
    <property type="entry name" value="Tscrpt_reg_LuxR_C"/>
</dbReference>
<dbReference type="GO" id="GO:0003677">
    <property type="term" value="F:DNA binding"/>
    <property type="evidence" value="ECO:0007669"/>
    <property type="project" value="UniProtKB-KW"/>
</dbReference>
<evidence type="ECO:0000256" key="1">
    <source>
        <dbReference type="ARBA" id="ARBA00023015"/>
    </source>
</evidence>
<dbReference type="SUPFAM" id="SSF46894">
    <property type="entry name" value="C-terminal effector domain of the bipartite response regulators"/>
    <property type="match status" value="1"/>
</dbReference>
<dbReference type="Gene3D" id="1.10.10.10">
    <property type="entry name" value="Winged helix-like DNA-binding domain superfamily/Winged helix DNA-binding domain"/>
    <property type="match status" value="1"/>
</dbReference>
<keyword evidence="3" id="KW-0804">Transcription</keyword>
<evidence type="ECO:0000259" key="4">
    <source>
        <dbReference type="PROSITE" id="PS50043"/>
    </source>
</evidence>
<dbReference type="STRING" id="1576369.SAMN05421753_101205"/>
<evidence type="ECO:0000256" key="2">
    <source>
        <dbReference type="ARBA" id="ARBA00023125"/>
    </source>
</evidence>
<evidence type="ECO:0000256" key="3">
    <source>
        <dbReference type="ARBA" id="ARBA00023163"/>
    </source>
</evidence>
<dbReference type="PRINTS" id="PR00038">
    <property type="entry name" value="HTHLUXR"/>
</dbReference>
<organism evidence="5 6">
    <name type="scientific">Planctomicrobium piriforme</name>
    <dbReference type="NCBI Taxonomy" id="1576369"/>
    <lineage>
        <taxon>Bacteria</taxon>
        <taxon>Pseudomonadati</taxon>
        <taxon>Planctomycetota</taxon>
        <taxon>Planctomycetia</taxon>
        <taxon>Planctomycetales</taxon>
        <taxon>Planctomycetaceae</taxon>
        <taxon>Planctomicrobium</taxon>
    </lineage>
</organism>
<keyword evidence="1" id="KW-0805">Transcription regulation</keyword>
<dbReference type="AlphaFoldDB" id="A0A1I3B4U0"/>
<evidence type="ECO:0000313" key="5">
    <source>
        <dbReference type="EMBL" id="SFH56731.1"/>
    </source>
</evidence>
<dbReference type="InterPro" id="IPR016032">
    <property type="entry name" value="Sig_transdc_resp-reg_C-effctor"/>
</dbReference>
<dbReference type="PROSITE" id="PS50043">
    <property type="entry name" value="HTH_LUXR_2"/>
    <property type="match status" value="1"/>
</dbReference>
<dbReference type="Pfam" id="PF00196">
    <property type="entry name" value="GerE"/>
    <property type="match status" value="1"/>
</dbReference>
<dbReference type="CDD" id="cd06170">
    <property type="entry name" value="LuxR_C_like"/>
    <property type="match status" value="1"/>
</dbReference>
<gene>
    <name evidence="5" type="ORF">SAMN05421753_101205</name>
</gene>
<evidence type="ECO:0000313" key="6">
    <source>
        <dbReference type="Proteomes" id="UP000199518"/>
    </source>
</evidence>
<protein>
    <submittedName>
        <fullName evidence="5">Regulatory protein, luxR family</fullName>
    </submittedName>
</protein>
<dbReference type="PANTHER" id="PTHR44688">
    <property type="entry name" value="DNA-BINDING TRANSCRIPTIONAL ACTIVATOR DEVR_DOSR"/>
    <property type="match status" value="1"/>
</dbReference>
<sequence>MLLAKLAGMLEADLALWSWGRGFSVDGGIQPMAMVDHGMTDSHKAVLADLALDRRNDTEFRARIIPLMNADRQVTVIRKDLYSDAVWKRRPFFRKVCDGLGMDSWVMAVTYPLPDTWANLTFWAAKGQKELGERERVLVDIAICSISWLHPTAAEAIPPDVFVGLTPRQRGVLTLLLDGMSRKAVAKHLKLTEHTVGDHIKSIYSHFGVHALSELIARLLRSS</sequence>
<keyword evidence="2" id="KW-0238">DNA-binding</keyword>
<proteinExistence type="predicted"/>
<dbReference type="InterPro" id="IPR036388">
    <property type="entry name" value="WH-like_DNA-bd_sf"/>
</dbReference>
<dbReference type="GO" id="GO:0006355">
    <property type="term" value="P:regulation of DNA-templated transcription"/>
    <property type="evidence" value="ECO:0007669"/>
    <property type="project" value="InterPro"/>
</dbReference>
<name>A0A1I3B4U0_9PLAN</name>
<dbReference type="Proteomes" id="UP000199518">
    <property type="component" value="Unassembled WGS sequence"/>
</dbReference>
<dbReference type="PANTHER" id="PTHR44688:SF16">
    <property type="entry name" value="DNA-BINDING TRANSCRIPTIONAL ACTIVATOR DEVR_DOSR"/>
    <property type="match status" value="1"/>
</dbReference>
<dbReference type="EMBL" id="FOQD01000001">
    <property type="protein sequence ID" value="SFH56731.1"/>
    <property type="molecule type" value="Genomic_DNA"/>
</dbReference>
<dbReference type="SMART" id="SM00421">
    <property type="entry name" value="HTH_LUXR"/>
    <property type="match status" value="1"/>
</dbReference>
<accession>A0A1I3B4U0</accession>